<dbReference type="EMBL" id="ABLC01000274">
    <property type="protein sequence ID" value="EDT00519.1"/>
    <property type="molecule type" value="Genomic_DNA"/>
</dbReference>
<evidence type="ECO:0000313" key="1">
    <source>
        <dbReference type="EMBL" id="EDT00519.1"/>
    </source>
</evidence>
<accession>B1FPJ9</accession>
<dbReference type="AlphaFoldDB" id="B1FPJ9"/>
<evidence type="ECO:0000313" key="2">
    <source>
        <dbReference type="Proteomes" id="UP000005463"/>
    </source>
</evidence>
<sequence>MCSSWPQFEQMWMLMFSTMPRIGIPTFSNIFRPFFASSSAMSCGVVTITAPVTGTRCASVSWMSPVPGGMSTIR</sequence>
<gene>
    <name evidence="1" type="ORF">BamIOP4010DRAFT_5960</name>
</gene>
<name>B1FPJ9_9BURK</name>
<protein>
    <submittedName>
        <fullName evidence="1">Uncharacterized protein</fullName>
    </submittedName>
</protein>
<proteinExistence type="predicted"/>
<comment type="caution">
    <text evidence="1">The sequence shown here is derived from an EMBL/GenBank/DDBJ whole genome shotgun (WGS) entry which is preliminary data.</text>
</comment>
<organism evidence="1 2">
    <name type="scientific">Burkholderia ambifaria IOP40-10</name>
    <dbReference type="NCBI Taxonomy" id="396596"/>
    <lineage>
        <taxon>Bacteria</taxon>
        <taxon>Pseudomonadati</taxon>
        <taxon>Pseudomonadota</taxon>
        <taxon>Betaproteobacteria</taxon>
        <taxon>Burkholderiales</taxon>
        <taxon>Burkholderiaceae</taxon>
        <taxon>Burkholderia</taxon>
        <taxon>Burkholderia cepacia complex</taxon>
    </lineage>
</organism>
<reference evidence="1 2" key="1">
    <citation type="submission" date="2008-03" db="EMBL/GenBank/DDBJ databases">
        <title>Sequencing of the draft genome and assembly of Burkholderia ambifaria IOP40-10.</title>
        <authorList>
            <consortium name="US DOE Joint Genome Institute (JGI-PGF)"/>
            <person name="Copeland A."/>
            <person name="Lucas S."/>
            <person name="Lapidus A."/>
            <person name="Glavina del Rio T."/>
            <person name="Dalin E."/>
            <person name="Tice H."/>
            <person name="Bruce D."/>
            <person name="Goodwin L."/>
            <person name="Pitluck S."/>
            <person name="Larimer F."/>
            <person name="Land M.L."/>
            <person name="Hauser L."/>
            <person name="Tiedje J."/>
            <person name="Richardson P."/>
        </authorList>
    </citation>
    <scope>NUCLEOTIDE SEQUENCE [LARGE SCALE GENOMIC DNA]</scope>
    <source>
        <strain evidence="1 2">IOP40-10</strain>
    </source>
</reference>
<dbReference type="Proteomes" id="UP000005463">
    <property type="component" value="Unassembled WGS sequence"/>
</dbReference>